<dbReference type="Pfam" id="PF08327">
    <property type="entry name" value="AHSA1"/>
    <property type="match status" value="1"/>
</dbReference>
<dbReference type="InterPro" id="IPR023393">
    <property type="entry name" value="START-like_dom_sf"/>
</dbReference>
<comment type="similarity">
    <text evidence="1">Belongs to the AHA1 family.</text>
</comment>
<evidence type="ECO:0000313" key="4">
    <source>
        <dbReference type="Proteomes" id="UP000179069"/>
    </source>
</evidence>
<feature type="domain" description="Activator of Hsp90 ATPase homologue 1/2-like C-terminal" evidence="2">
    <location>
        <begin position="14"/>
        <end position="127"/>
    </location>
</feature>
<sequence length="141" mass="16034">MLMNTIKRSFFIRAARHDVWNALVDPKILAAWGAGPARMSARKGAKFSLWGGDIFGKNVEVVKEKKLVQEWSAKAWEKPSKATFVFKLEKLGTKIELTQTGVPKQEYVSYRDGWQDSYFEPLKSYLEERGGDPGFEHHQGG</sequence>
<comment type="caution">
    <text evidence="3">The sequence shown here is derived from an EMBL/GenBank/DDBJ whole genome shotgun (WGS) entry which is preliminary data.</text>
</comment>
<accession>A0A1G1VMC1</accession>
<dbReference type="Gene3D" id="3.30.530.20">
    <property type="match status" value="1"/>
</dbReference>
<dbReference type="AlphaFoldDB" id="A0A1G1VMC1"/>
<evidence type="ECO:0000259" key="2">
    <source>
        <dbReference type="Pfam" id="PF08327"/>
    </source>
</evidence>
<evidence type="ECO:0000256" key="1">
    <source>
        <dbReference type="ARBA" id="ARBA00006817"/>
    </source>
</evidence>
<dbReference type="EMBL" id="MHCI01000017">
    <property type="protein sequence ID" value="OGY16377.1"/>
    <property type="molecule type" value="Genomic_DNA"/>
</dbReference>
<protein>
    <recommendedName>
        <fullName evidence="2">Activator of Hsp90 ATPase homologue 1/2-like C-terminal domain-containing protein</fullName>
    </recommendedName>
</protein>
<gene>
    <name evidence="3" type="ORF">A2785_00300</name>
</gene>
<dbReference type="InterPro" id="IPR013538">
    <property type="entry name" value="ASHA1/2-like_C"/>
</dbReference>
<dbReference type="SUPFAM" id="SSF55961">
    <property type="entry name" value="Bet v1-like"/>
    <property type="match status" value="1"/>
</dbReference>
<proteinExistence type="inferred from homology"/>
<reference evidence="3 4" key="1">
    <citation type="journal article" date="2016" name="Nat. Commun.">
        <title>Thousands of microbial genomes shed light on interconnected biogeochemical processes in an aquifer system.</title>
        <authorList>
            <person name="Anantharaman K."/>
            <person name="Brown C.T."/>
            <person name="Hug L.A."/>
            <person name="Sharon I."/>
            <person name="Castelle C.J."/>
            <person name="Probst A.J."/>
            <person name="Thomas B.C."/>
            <person name="Singh A."/>
            <person name="Wilkins M.J."/>
            <person name="Karaoz U."/>
            <person name="Brodie E.L."/>
            <person name="Williams K.H."/>
            <person name="Hubbard S.S."/>
            <person name="Banfield J.F."/>
        </authorList>
    </citation>
    <scope>NUCLEOTIDE SEQUENCE [LARGE SCALE GENOMIC DNA]</scope>
</reference>
<evidence type="ECO:0000313" key="3">
    <source>
        <dbReference type="EMBL" id="OGY16377.1"/>
    </source>
</evidence>
<organism evidence="3 4">
    <name type="scientific">Candidatus Chisholmbacteria bacterium RIFCSPHIGHO2_01_FULL_49_18</name>
    <dbReference type="NCBI Taxonomy" id="1797590"/>
    <lineage>
        <taxon>Bacteria</taxon>
        <taxon>Candidatus Chisholmiibacteriota</taxon>
    </lineage>
</organism>
<dbReference type="Proteomes" id="UP000179069">
    <property type="component" value="Unassembled WGS sequence"/>
</dbReference>
<name>A0A1G1VMC1_9BACT</name>